<evidence type="ECO:0000256" key="5">
    <source>
        <dbReference type="ARBA" id="ARBA00022679"/>
    </source>
</evidence>
<dbReference type="CDD" id="cd00082">
    <property type="entry name" value="HisKA"/>
    <property type="match status" value="1"/>
</dbReference>
<dbReference type="SMART" id="SM00388">
    <property type="entry name" value="HisKA"/>
    <property type="match status" value="1"/>
</dbReference>
<accession>A0ABS5CKY9</accession>
<reference evidence="12 13" key="1">
    <citation type="submission" date="2021-04" db="EMBL/GenBank/DDBJ databases">
        <title>Paenibacillus sp. DLE-14 whole genome sequence.</title>
        <authorList>
            <person name="Ham Y.J."/>
        </authorList>
    </citation>
    <scope>NUCLEOTIDE SEQUENCE [LARGE SCALE GENOMIC DNA]</scope>
    <source>
        <strain evidence="12 13">DLE-14</strain>
    </source>
</reference>
<dbReference type="RefSeq" id="WP_210663822.1">
    <property type="nucleotide sequence ID" value="NZ_JAGKSP010000019.1"/>
</dbReference>
<comment type="caution">
    <text evidence="12">The sequence shown here is derived from an EMBL/GenBank/DDBJ whole genome shotgun (WGS) entry which is preliminary data.</text>
</comment>
<dbReference type="InterPro" id="IPR003661">
    <property type="entry name" value="HisK_dim/P_dom"/>
</dbReference>
<gene>
    <name evidence="12" type="ORF">I8J30_27890</name>
</gene>
<evidence type="ECO:0000256" key="6">
    <source>
        <dbReference type="ARBA" id="ARBA00022741"/>
    </source>
</evidence>
<evidence type="ECO:0000256" key="4">
    <source>
        <dbReference type="ARBA" id="ARBA00022553"/>
    </source>
</evidence>
<keyword evidence="4" id="KW-0597">Phosphoprotein</keyword>
<evidence type="ECO:0000256" key="10">
    <source>
        <dbReference type="SAM" id="Phobius"/>
    </source>
</evidence>
<name>A0ABS5CKY9_9BACL</name>
<dbReference type="SUPFAM" id="SSF55874">
    <property type="entry name" value="ATPase domain of HSP90 chaperone/DNA topoisomerase II/histidine kinase"/>
    <property type="match status" value="1"/>
</dbReference>
<dbReference type="Proteomes" id="UP000673394">
    <property type="component" value="Unassembled WGS sequence"/>
</dbReference>
<evidence type="ECO:0000256" key="1">
    <source>
        <dbReference type="ARBA" id="ARBA00000085"/>
    </source>
</evidence>
<keyword evidence="10" id="KW-0472">Membrane</keyword>
<protein>
    <recommendedName>
        <fullName evidence="3">histidine kinase</fullName>
        <ecNumber evidence="3">2.7.13.3</ecNumber>
    </recommendedName>
</protein>
<dbReference type="InterPro" id="IPR050351">
    <property type="entry name" value="BphY/WalK/GraS-like"/>
</dbReference>
<dbReference type="SMART" id="SM00387">
    <property type="entry name" value="HATPase_c"/>
    <property type="match status" value="1"/>
</dbReference>
<keyword evidence="5" id="KW-0808">Transferase</keyword>
<evidence type="ECO:0000313" key="13">
    <source>
        <dbReference type="Proteomes" id="UP000673394"/>
    </source>
</evidence>
<keyword evidence="9" id="KW-0902">Two-component regulatory system</keyword>
<dbReference type="PANTHER" id="PTHR45453">
    <property type="entry name" value="PHOSPHATE REGULON SENSOR PROTEIN PHOR"/>
    <property type="match status" value="1"/>
</dbReference>
<feature type="transmembrane region" description="Helical" evidence="10">
    <location>
        <begin position="9"/>
        <end position="31"/>
    </location>
</feature>
<comment type="catalytic activity">
    <reaction evidence="1">
        <text>ATP + protein L-histidine = ADP + protein N-phospho-L-histidine.</text>
        <dbReference type="EC" id="2.7.13.3"/>
    </reaction>
</comment>
<dbReference type="Pfam" id="PF02518">
    <property type="entry name" value="HATPase_c"/>
    <property type="match status" value="1"/>
</dbReference>
<dbReference type="InterPro" id="IPR003594">
    <property type="entry name" value="HATPase_dom"/>
</dbReference>
<dbReference type="InterPro" id="IPR036890">
    <property type="entry name" value="HATPase_C_sf"/>
</dbReference>
<feature type="domain" description="Histidine kinase" evidence="11">
    <location>
        <begin position="202"/>
        <end position="416"/>
    </location>
</feature>
<dbReference type="InterPro" id="IPR004358">
    <property type="entry name" value="Sig_transdc_His_kin-like_C"/>
</dbReference>
<comment type="subcellular location">
    <subcellularLocation>
        <location evidence="2">Membrane</location>
    </subcellularLocation>
</comment>
<dbReference type="Gene3D" id="1.10.287.130">
    <property type="match status" value="1"/>
</dbReference>
<sequence length="416" mass="47584">MFKRLKNRFLLLNLVIISFMMLVSFVTIYTITYQDVRRDIDLELRKISDFFLMPQLDMFDPPLDRPIPDTGNMMPERSVAFVIHTDSNWNLKSSESWFDIDNDLYTHGLEEAKARGVKRSSGQFNLDGNDWAYTVRPDADGYMLVFLDVTARQGILTNLIYTFLAVGLAMLVVIFFISRFFANRSIEPVQEAFEKQKQFIADASHELKTPLTVIQTNTDVLLANSEDTIANQAKWLNYIKLETERMAKLTNDLLFLTEMEQARMSMVYPQFNLSEAVETIVLTMEAVIFENQIQLDYDIEPDLSVYGSSEQIKQVILILLDNAIKYTNPKGAVTLTLKKQHNEVLLSVTNTGEGIAPEHLTRIFDRFYRTDASRSRKQGGYGLGLAIAKSIVEQHKGKLYARSTVGESTTFYLHLA</sequence>
<evidence type="ECO:0000313" key="12">
    <source>
        <dbReference type="EMBL" id="MBP3966522.1"/>
    </source>
</evidence>
<dbReference type="InterPro" id="IPR005467">
    <property type="entry name" value="His_kinase_dom"/>
</dbReference>
<dbReference type="Pfam" id="PF00512">
    <property type="entry name" value="HisKA"/>
    <property type="match status" value="1"/>
</dbReference>
<dbReference type="PRINTS" id="PR00344">
    <property type="entry name" value="BCTRLSENSOR"/>
</dbReference>
<evidence type="ECO:0000256" key="2">
    <source>
        <dbReference type="ARBA" id="ARBA00004370"/>
    </source>
</evidence>
<dbReference type="SUPFAM" id="SSF47384">
    <property type="entry name" value="Homodimeric domain of signal transducing histidine kinase"/>
    <property type="match status" value="1"/>
</dbReference>
<keyword evidence="8" id="KW-0067">ATP-binding</keyword>
<dbReference type="PROSITE" id="PS50109">
    <property type="entry name" value="HIS_KIN"/>
    <property type="match status" value="1"/>
</dbReference>
<dbReference type="Gene3D" id="3.30.565.10">
    <property type="entry name" value="Histidine kinase-like ATPase, C-terminal domain"/>
    <property type="match status" value="1"/>
</dbReference>
<feature type="transmembrane region" description="Helical" evidence="10">
    <location>
        <begin position="155"/>
        <end position="177"/>
    </location>
</feature>
<keyword evidence="6" id="KW-0547">Nucleotide-binding</keyword>
<dbReference type="EC" id="2.7.13.3" evidence="3"/>
<organism evidence="12 13">
    <name type="scientific">Paenibacillus lignilyticus</name>
    <dbReference type="NCBI Taxonomy" id="1172615"/>
    <lineage>
        <taxon>Bacteria</taxon>
        <taxon>Bacillati</taxon>
        <taxon>Bacillota</taxon>
        <taxon>Bacilli</taxon>
        <taxon>Bacillales</taxon>
        <taxon>Paenibacillaceae</taxon>
        <taxon>Paenibacillus</taxon>
    </lineage>
</organism>
<dbReference type="InterPro" id="IPR036097">
    <property type="entry name" value="HisK_dim/P_sf"/>
</dbReference>
<keyword evidence="10" id="KW-1133">Transmembrane helix</keyword>
<evidence type="ECO:0000259" key="11">
    <source>
        <dbReference type="PROSITE" id="PS50109"/>
    </source>
</evidence>
<evidence type="ECO:0000256" key="3">
    <source>
        <dbReference type="ARBA" id="ARBA00012438"/>
    </source>
</evidence>
<dbReference type="EMBL" id="JAGKSP010000019">
    <property type="protein sequence ID" value="MBP3966522.1"/>
    <property type="molecule type" value="Genomic_DNA"/>
</dbReference>
<evidence type="ECO:0000256" key="9">
    <source>
        <dbReference type="ARBA" id="ARBA00023012"/>
    </source>
</evidence>
<keyword evidence="7" id="KW-0418">Kinase</keyword>
<keyword evidence="10" id="KW-0812">Transmembrane</keyword>
<keyword evidence="13" id="KW-1185">Reference proteome</keyword>
<evidence type="ECO:0000256" key="8">
    <source>
        <dbReference type="ARBA" id="ARBA00022840"/>
    </source>
</evidence>
<proteinExistence type="predicted"/>
<dbReference type="PANTHER" id="PTHR45453:SF1">
    <property type="entry name" value="PHOSPHATE REGULON SENSOR PROTEIN PHOR"/>
    <property type="match status" value="1"/>
</dbReference>
<evidence type="ECO:0000256" key="7">
    <source>
        <dbReference type="ARBA" id="ARBA00022777"/>
    </source>
</evidence>